<keyword evidence="2" id="KW-1185">Reference proteome</keyword>
<sequence>MFQQMLKKDRDPMQVNAALNAAAGRDALKQAVGIALLGKLKDMQTAQTATLLQDFAAAQHPYLGKSLDIRA</sequence>
<reference evidence="1 2" key="1">
    <citation type="submission" date="2019-11" db="EMBL/GenBank/DDBJ databases">
        <title>Draft genome sequences of five Paenibacillus species of dairy origin.</title>
        <authorList>
            <person name="Olajide A.M."/>
            <person name="Chen S."/>
            <person name="Lapointe G."/>
        </authorList>
    </citation>
    <scope>NUCLEOTIDE SEQUENCE [LARGE SCALE GENOMIC DNA]</scope>
    <source>
        <strain evidence="1 2">2CS3</strain>
    </source>
</reference>
<dbReference type="Pfam" id="PF14070">
    <property type="entry name" value="YjfB_motility"/>
    <property type="match status" value="1"/>
</dbReference>
<dbReference type="Proteomes" id="UP000450917">
    <property type="component" value="Unassembled WGS sequence"/>
</dbReference>
<gene>
    <name evidence="1" type="ORF">GNP93_25315</name>
</gene>
<proteinExistence type="predicted"/>
<comment type="caution">
    <text evidence="1">The sequence shown here is derived from an EMBL/GenBank/DDBJ whole genome shotgun (WGS) entry which is preliminary data.</text>
</comment>
<protein>
    <submittedName>
        <fullName evidence="1">Putative motility protein</fullName>
    </submittedName>
</protein>
<name>A0A7X2ZGN4_9BACL</name>
<dbReference type="RefSeq" id="WP_054796869.1">
    <property type="nucleotide sequence ID" value="NZ_JBDLZV010000001.1"/>
</dbReference>
<evidence type="ECO:0000313" key="2">
    <source>
        <dbReference type="Proteomes" id="UP000450917"/>
    </source>
</evidence>
<organism evidence="1 2">
    <name type="scientific">Paenibacillus validus</name>
    <dbReference type="NCBI Taxonomy" id="44253"/>
    <lineage>
        <taxon>Bacteria</taxon>
        <taxon>Bacillati</taxon>
        <taxon>Bacillota</taxon>
        <taxon>Bacilli</taxon>
        <taxon>Bacillales</taxon>
        <taxon>Paenibacillaceae</taxon>
        <taxon>Paenibacillus</taxon>
    </lineage>
</organism>
<dbReference type="InterPro" id="IPR025906">
    <property type="entry name" value="YjfB_motility"/>
</dbReference>
<accession>A0A7X2ZGN4</accession>
<dbReference type="EMBL" id="WNZX01000036">
    <property type="protein sequence ID" value="MUG73928.1"/>
    <property type="molecule type" value="Genomic_DNA"/>
</dbReference>
<evidence type="ECO:0000313" key="1">
    <source>
        <dbReference type="EMBL" id="MUG73928.1"/>
    </source>
</evidence>
<dbReference type="AlphaFoldDB" id="A0A7X2ZGN4"/>